<evidence type="ECO:0000313" key="2">
    <source>
        <dbReference type="Proteomes" id="UP000289166"/>
    </source>
</evidence>
<proteinExistence type="predicted"/>
<dbReference type="Proteomes" id="UP000289166">
    <property type="component" value="Unassembled WGS sequence"/>
</dbReference>
<reference evidence="2" key="1">
    <citation type="submission" date="2018-11" db="EMBL/GenBank/DDBJ databases">
        <title>Genome sequencing of a novel mesophilic and cellulolytic organism within the genus Hungateiclostridium.</title>
        <authorList>
            <person name="Rettenmaier R."/>
            <person name="Liebl W."/>
            <person name="Zverlov V."/>
        </authorList>
    </citation>
    <scope>NUCLEOTIDE SEQUENCE [LARGE SCALE GENOMIC DNA]</scope>
    <source>
        <strain evidence="2">N2K1</strain>
    </source>
</reference>
<evidence type="ECO:0008006" key="3">
    <source>
        <dbReference type="Google" id="ProtNLM"/>
    </source>
</evidence>
<sequence>MISRNGSITYGNAITDAHPEALQICDRFHLLKNLTLYVTEYLKKRLKPQVLIQAVSGETKKMEAIKQVDENRKLTLKEKYEKIN</sequence>
<gene>
    <name evidence="1" type="ORF">EFD62_00110</name>
</gene>
<protein>
    <recommendedName>
        <fullName evidence="3">Transposase IS204/IS1001/IS1096/IS1165 DDE domain-containing protein</fullName>
    </recommendedName>
</protein>
<keyword evidence="2" id="KW-1185">Reference proteome</keyword>
<accession>A0A4Q0I7J8</accession>
<dbReference type="AlphaFoldDB" id="A0A4Q0I7J8"/>
<comment type="caution">
    <text evidence="1">The sequence shown here is derived from an EMBL/GenBank/DDBJ whole genome shotgun (WGS) entry which is preliminary data.</text>
</comment>
<name>A0A4Q0I7J8_9FIRM</name>
<dbReference type="EMBL" id="RLII01000001">
    <property type="protein sequence ID" value="RXE60381.1"/>
    <property type="molecule type" value="Genomic_DNA"/>
</dbReference>
<evidence type="ECO:0000313" key="1">
    <source>
        <dbReference type="EMBL" id="RXE60381.1"/>
    </source>
</evidence>
<dbReference type="OrthoDB" id="287363at2"/>
<organism evidence="1 2">
    <name type="scientific">Acetivibrio mesophilus</name>
    <dbReference type="NCBI Taxonomy" id="2487273"/>
    <lineage>
        <taxon>Bacteria</taxon>
        <taxon>Bacillati</taxon>
        <taxon>Bacillota</taxon>
        <taxon>Clostridia</taxon>
        <taxon>Eubacteriales</taxon>
        <taxon>Oscillospiraceae</taxon>
        <taxon>Acetivibrio</taxon>
    </lineage>
</organism>